<comment type="caution">
    <text evidence="3">The sequence shown here is derived from an EMBL/GenBank/DDBJ whole genome shotgun (WGS) entry which is preliminary data.</text>
</comment>
<dbReference type="EMBL" id="JANGSQ010000106">
    <property type="protein sequence ID" value="MCW4591319.1"/>
    <property type="molecule type" value="Genomic_DNA"/>
</dbReference>
<dbReference type="InterPro" id="IPR002104">
    <property type="entry name" value="Integrase_catalytic"/>
</dbReference>
<sequence length="115" mass="12954">MTKSSHNTVRHTMATELARRGVPDLEIASLLGHHMPNFKTTARYVHVWPEYLSRARKAINDVVEEIQKSARQPIDNVPSRASCVLAHQTAAMLGYSYSLEYQGFKTEANGGRNRD</sequence>
<reference evidence="3 4" key="1">
    <citation type="submission" date="2022-07" db="EMBL/GenBank/DDBJ databases">
        <title>Genome stability of Gluconacetobacter entanii AV429.</title>
        <authorList>
            <person name="Trcek J."/>
            <person name="Cepec E."/>
        </authorList>
    </citation>
    <scope>NUCLEOTIDE SEQUENCE [LARGE SCALE GENOMIC DNA]</scope>
    <source>
        <strain evidence="3 4">AV429_2022</strain>
    </source>
</reference>
<dbReference type="SUPFAM" id="SSF56349">
    <property type="entry name" value="DNA breaking-rejoining enzymes"/>
    <property type="match status" value="1"/>
</dbReference>
<keyword evidence="4" id="KW-1185">Reference proteome</keyword>
<dbReference type="Gene3D" id="1.10.443.10">
    <property type="entry name" value="Intergrase catalytic core"/>
    <property type="match status" value="1"/>
</dbReference>
<evidence type="ECO:0000259" key="2">
    <source>
        <dbReference type="PROSITE" id="PS51898"/>
    </source>
</evidence>
<keyword evidence="1" id="KW-0233">DNA recombination</keyword>
<proteinExistence type="predicted"/>
<dbReference type="InterPro" id="IPR011010">
    <property type="entry name" value="DNA_brk_join_enz"/>
</dbReference>
<dbReference type="Proteomes" id="UP001526337">
    <property type="component" value="Unassembled WGS sequence"/>
</dbReference>
<protein>
    <submittedName>
        <fullName evidence="3">Tyrosine-type recombinase/integrase</fullName>
    </submittedName>
</protein>
<dbReference type="RefSeq" id="WP_171791718.1">
    <property type="nucleotide sequence ID" value="NZ_JABJWD010000167.1"/>
</dbReference>
<feature type="domain" description="Tyr recombinase" evidence="2">
    <location>
        <begin position="1"/>
        <end position="57"/>
    </location>
</feature>
<dbReference type="InterPro" id="IPR013762">
    <property type="entry name" value="Integrase-like_cat_sf"/>
</dbReference>
<evidence type="ECO:0000313" key="3">
    <source>
        <dbReference type="EMBL" id="MCW4591319.1"/>
    </source>
</evidence>
<dbReference type="PROSITE" id="PS51898">
    <property type="entry name" value="TYR_RECOMBINASE"/>
    <property type="match status" value="1"/>
</dbReference>
<evidence type="ECO:0000313" key="4">
    <source>
        <dbReference type="Proteomes" id="UP001526337"/>
    </source>
</evidence>
<organism evidence="3 4">
    <name type="scientific">Gluconacetobacter entanii</name>
    <dbReference type="NCBI Taxonomy" id="108528"/>
    <lineage>
        <taxon>Bacteria</taxon>
        <taxon>Pseudomonadati</taxon>
        <taxon>Pseudomonadota</taxon>
        <taxon>Alphaproteobacteria</taxon>
        <taxon>Acetobacterales</taxon>
        <taxon>Acetobacteraceae</taxon>
        <taxon>Gluconacetobacter</taxon>
    </lineage>
</organism>
<gene>
    <name evidence="3" type="ORF">NO263_12075</name>
</gene>
<dbReference type="Pfam" id="PF00589">
    <property type="entry name" value="Phage_integrase"/>
    <property type="match status" value="1"/>
</dbReference>
<evidence type="ECO:0000256" key="1">
    <source>
        <dbReference type="ARBA" id="ARBA00023172"/>
    </source>
</evidence>
<accession>A0ABT3K7B7</accession>
<name>A0ABT3K7B7_9PROT</name>